<evidence type="ECO:0000256" key="2">
    <source>
        <dbReference type="SAM" id="MobiDB-lite"/>
    </source>
</evidence>
<evidence type="ECO:0000259" key="3">
    <source>
        <dbReference type="Pfam" id="PF02731"/>
    </source>
</evidence>
<feature type="domain" description="SKI-interacting protein SKIP SNW" evidence="3">
    <location>
        <begin position="67"/>
        <end position="227"/>
    </location>
</feature>
<dbReference type="InterPro" id="IPR017862">
    <property type="entry name" value="SKI-int_prot_SKIP"/>
</dbReference>
<feature type="compositionally biased region" description="Pro residues" evidence="2">
    <location>
        <begin position="116"/>
        <end position="127"/>
    </location>
</feature>
<dbReference type="Pfam" id="PF02731">
    <property type="entry name" value="SKIP_SNW"/>
    <property type="match status" value="1"/>
</dbReference>
<evidence type="ECO:0000256" key="1">
    <source>
        <dbReference type="ARBA" id="ARBA00010197"/>
    </source>
</evidence>
<feature type="compositionally biased region" description="Basic residues" evidence="2">
    <location>
        <begin position="251"/>
        <end position="262"/>
    </location>
</feature>
<organism evidence="4 5">
    <name type="scientific">Phtheirospermum japonicum</name>
    <dbReference type="NCBI Taxonomy" id="374723"/>
    <lineage>
        <taxon>Eukaryota</taxon>
        <taxon>Viridiplantae</taxon>
        <taxon>Streptophyta</taxon>
        <taxon>Embryophyta</taxon>
        <taxon>Tracheophyta</taxon>
        <taxon>Spermatophyta</taxon>
        <taxon>Magnoliopsida</taxon>
        <taxon>eudicotyledons</taxon>
        <taxon>Gunneridae</taxon>
        <taxon>Pentapetalae</taxon>
        <taxon>asterids</taxon>
        <taxon>lamiids</taxon>
        <taxon>Lamiales</taxon>
        <taxon>Orobanchaceae</taxon>
        <taxon>Orobanchaceae incertae sedis</taxon>
        <taxon>Phtheirospermum</taxon>
    </lineage>
</organism>
<evidence type="ECO:0000313" key="5">
    <source>
        <dbReference type="Proteomes" id="UP000653305"/>
    </source>
</evidence>
<evidence type="ECO:0000313" key="4">
    <source>
        <dbReference type="EMBL" id="GFQ02527.1"/>
    </source>
</evidence>
<comment type="caution">
    <text evidence="4">The sequence shown here is derived from an EMBL/GenBank/DDBJ whole genome shotgun (WGS) entry which is preliminary data.</text>
</comment>
<dbReference type="EMBL" id="BMAC01000752">
    <property type="protein sequence ID" value="GFQ02527.1"/>
    <property type="molecule type" value="Genomic_DNA"/>
</dbReference>
<gene>
    <name evidence="4" type="ORF">PHJA_002396700</name>
</gene>
<dbReference type="GO" id="GO:0005681">
    <property type="term" value="C:spliceosomal complex"/>
    <property type="evidence" value="ECO:0007669"/>
    <property type="project" value="InterPro"/>
</dbReference>
<accession>A0A830CTP1</accession>
<dbReference type="AlphaFoldDB" id="A0A830CTP1"/>
<keyword evidence="5" id="KW-1185">Reference proteome</keyword>
<dbReference type="InterPro" id="IPR004015">
    <property type="entry name" value="SKI-int_prot_SKIP_SNW-dom"/>
</dbReference>
<sequence>MVFYKSKKIVYSQYSDVIPIFAKDNSDSEDEEINIQEKQKSIDKTTHETKSAIDKILNPNSIGAEYKFIRYKPSRNSGQFNLGAKQRFIGIMDKPSDVLDPPKFKHKKVPKGSGSPPVPVMRSPPRPVTAKDQHYWKIPPCVSNSKNPKGYIIPLQQRAVSDGGPGLNEVRVNGNFSKLSEALYVAEQRSREAVGMRSKVLKETVMREKERNEAELRELARRARLERGGGVSINSNSDTKVGSLYRDGIRKERKRERKKVKRSRDCDRDVSEIVALGMARNGGAC</sequence>
<feature type="region of interest" description="Disordered" evidence="2">
    <location>
        <begin position="99"/>
        <end position="131"/>
    </location>
</feature>
<dbReference type="GO" id="GO:0000398">
    <property type="term" value="P:mRNA splicing, via spliceosome"/>
    <property type="evidence" value="ECO:0007669"/>
    <property type="project" value="InterPro"/>
</dbReference>
<feature type="region of interest" description="Disordered" evidence="2">
    <location>
        <begin position="26"/>
        <end position="47"/>
    </location>
</feature>
<protein>
    <submittedName>
        <fullName evidence="4">Snw/ski-interacting protein</fullName>
    </submittedName>
</protein>
<comment type="similarity">
    <text evidence="1">Belongs to the SNW family.</text>
</comment>
<feature type="compositionally biased region" description="Basic and acidic residues" evidence="2">
    <location>
        <begin position="35"/>
        <end position="47"/>
    </location>
</feature>
<feature type="region of interest" description="Disordered" evidence="2">
    <location>
        <begin position="245"/>
        <end position="267"/>
    </location>
</feature>
<dbReference type="PANTHER" id="PTHR12096">
    <property type="entry name" value="NUCLEAR PROTEIN SKIP-RELATED"/>
    <property type="match status" value="1"/>
</dbReference>
<reference evidence="4" key="1">
    <citation type="submission" date="2020-07" db="EMBL/GenBank/DDBJ databases">
        <title>Ethylene signaling mediates host invasion by parasitic plants.</title>
        <authorList>
            <person name="Yoshida S."/>
        </authorList>
    </citation>
    <scope>NUCLEOTIDE SEQUENCE</scope>
    <source>
        <strain evidence="4">Okayama</strain>
    </source>
</reference>
<proteinExistence type="inferred from homology"/>
<dbReference type="OrthoDB" id="10266404at2759"/>
<dbReference type="Proteomes" id="UP000653305">
    <property type="component" value="Unassembled WGS sequence"/>
</dbReference>
<name>A0A830CTP1_9LAMI</name>